<dbReference type="Pfam" id="PF08231">
    <property type="entry name" value="SYF2"/>
    <property type="match status" value="1"/>
</dbReference>
<evidence type="ECO:0000313" key="12">
    <source>
        <dbReference type="EMBL" id="OCF36222.1"/>
    </source>
</evidence>
<evidence type="ECO:0000256" key="4">
    <source>
        <dbReference type="ARBA" id="ARBA00014745"/>
    </source>
</evidence>
<evidence type="ECO:0000256" key="3">
    <source>
        <dbReference type="ARBA" id="ARBA00010028"/>
    </source>
</evidence>
<evidence type="ECO:0000256" key="6">
    <source>
        <dbReference type="ARBA" id="ARBA00022728"/>
    </source>
</evidence>
<evidence type="ECO:0000256" key="8">
    <source>
        <dbReference type="ARBA" id="ARBA00023242"/>
    </source>
</evidence>
<dbReference type="InterPro" id="IPR013260">
    <property type="entry name" value="mRNA_splic_SYF2"/>
</dbReference>
<feature type="compositionally biased region" description="Basic and acidic residues" evidence="11">
    <location>
        <begin position="1"/>
        <end position="10"/>
    </location>
</feature>
<reference evidence="12 13" key="1">
    <citation type="submission" date="2013-07" db="EMBL/GenBank/DDBJ databases">
        <title>The Genome Sequence of Cryptococcus heveanensis BCC8398.</title>
        <authorList>
            <consortium name="The Broad Institute Genome Sequencing Platform"/>
            <person name="Cuomo C."/>
            <person name="Litvintseva A."/>
            <person name="Chen Y."/>
            <person name="Heitman J."/>
            <person name="Sun S."/>
            <person name="Springer D."/>
            <person name="Dromer F."/>
            <person name="Young S.K."/>
            <person name="Zeng Q."/>
            <person name="Gargeya S."/>
            <person name="Fitzgerald M."/>
            <person name="Abouelleil A."/>
            <person name="Alvarado L."/>
            <person name="Berlin A.M."/>
            <person name="Chapman S.B."/>
            <person name="Dewar J."/>
            <person name="Goldberg J."/>
            <person name="Griggs A."/>
            <person name="Gujja S."/>
            <person name="Hansen M."/>
            <person name="Howarth C."/>
            <person name="Imamovic A."/>
            <person name="Larimer J."/>
            <person name="McCowan C."/>
            <person name="Murphy C."/>
            <person name="Pearson M."/>
            <person name="Priest M."/>
            <person name="Roberts A."/>
            <person name="Saif S."/>
            <person name="Shea T."/>
            <person name="Sykes S."/>
            <person name="Wortman J."/>
            <person name="Nusbaum C."/>
            <person name="Birren B."/>
        </authorList>
    </citation>
    <scope>NUCLEOTIDE SEQUENCE [LARGE SCALE GENOMIC DNA]</scope>
    <source>
        <strain evidence="12 13">BCC8398</strain>
    </source>
</reference>
<evidence type="ECO:0000256" key="10">
    <source>
        <dbReference type="SAM" id="Coils"/>
    </source>
</evidence>
<dbReference type="Proteomes" id="UP000092666">
    <property type="component" value="Unassembled WGS sequence"/>
</dbReference>
<proteinExistence type="inferred from homology"/>
<feature type="compositionally biased region" description="Acidic residues" evidence="11">
    <location>
        <begin position="97"/>
        <end position="110"/>
    </location>
</feature>
<dbReference type="PANTHER" id="PTHR13264">
    <property type="entry name" value="GCIP-INTERACTING PROTEIN P29"/>
    <property type="match status" value="1"/>
</dbReference>
<dbReference type="AlphaFoldDB" id="A0A1B9GYZ0"/>
<evidence type="ECO:0000256" key="2">
    <source>
        <dbReference type="ARBA" id="ARBA00004123"/>
    </source>
</evidence>
<sequence length="369" mass="40654">MPPRKSREVKSMAPSPSPGPSSTAANGRKATGSRSTRSRSSKAPSEDSIPEPSSASSSSAQDVGATEDGDNAEAEEQEEEDESTPSAGASVSASAEEVNEEQDDGDEGDEVAQAVTATAKLSMAERMAKLKDLRMRMNQSSAANRKDLIADHQKSKVTAKELQRLEKQKKLAQTLRLKADAEENGEDLERKKNWEYSIEDNERWEKKLEQDKVKQDTHFHNAEDDAHKRYNRNIRSTKPDLMAYERQKEAALGLAPGTLVPPAGSSSQTVAPSGSKGKVVAGLSASEDLYRGADTLAYGDHKPSEDALDRVAEKINKDIGKYKKRQKDDDDGEVNYINDRNKVFNKKVARYFDKYTKEIRANFERGTAL</sequence>
<comment type="function">
    <text evidence="1 9">Involved in pre-mRNA splicing.</text>
</comment>
<evidence type="ECO:0000256" key="5">
    <source>
        <dbReference type="ARBA" id="ARBA00022664"/>
    </source>
</evidence>
<dbReference type="PANTHER" id="PTHR13264:SF5">
    <property type="entry name" value="PRE-MRNA-SPLICING FACTOR SYF2"/>
    <property type="match status" value="1"/>
</dbReference>
<feature type="compositionally biased region" description="Acidic residues" evidence="11">
    <location>
        <begin position="65"/>
        <end position="83"/>
    </location>
</feature>
<keyword evidence="13" id="KW-1185">Reference proteome</keyword>
<feature type="region of interest" description="Disordered" evidence="11">
    <location>
        <begin position="1"/>
        <end position="113"/>
    </location>
</feature>
<reference evidence="13" key="2">
    <citation type="submission" date="2013-12" db="EMBL/GenBank/DDBJ databases">
        <title>Evolution of pathogenesis and genome organization in the Tremellales.</title>
        <authorList>
            <person name="Cuomo C."/>
            <person name="Litvintseva A."/>
            <person name="Heitman J."/>
            <person name="Chen Y."/>
            <person name="Sun S."/>
            <person name="Springer D."/>
            <person name="Dromer F."/>
            <person name="Young S."/>
            <person name="Zeng Q."/>
            <person name="Chapman S."/>
            <person name="Gujja S."/>
            <person name="Saif S."/>
            <person name="Birren B."/>
        </authorList>
    </citation>
    <scope>NUCLEOTIDE SEQUENCE [LARGE SCALE GENOMIC DNA]</scope>
    <source>
        <strain evidence="13">BCC8398</strain>
    </source>
</reference>
<evidence type="ECO:0000256" key="9">
    <source>
        <dbReference type="RuleBase" id="RU367148"/>
    </source>
</evidence>
<feature type="coiled-coil region" evidence="10">
    <location>
        <begin position="162"/>
        <end position="191"/>
    </location>
</feature>
<feature type="compositionally biased region" description="Low complexity" evidence="11">
    <location>
        <begin position="41"/>
        <end position="60"/>
    </location>
</feature>
<dbReference type="GO" id="GO:0071014">
    <property type="term" value="C:post-mRNA release spliceosomal complex"/>
    <property type="evidence" value="ECO:0007669"/>
    <property type="project" value="TreeGrafter"/>
</dbReference>
<protein>
    <recommendedName>
        <fullName evidence="4 9">Pre-mRNA-splicing factor SYF2</fullName>
    </recommendedName>
</protein>
<feature type="compositionally biased region" description="Low complexity" evidence="11">
    <location>
        <begin position="86"/>
        <end position="96"/>
    </location>
</feature>
<dbReference type="STRING" id="1296120.A0A1B9GYZ0"/>
<keyword evidence="7 9" id="KW-0508">mRNA splicing</keyword>
<evidence type="ECO:0000256" key="7">
    <source>
        <dbReference type="ARBA" id="ARBA00023187"/>
    </source>
</evidence>
<evidence type="ECO:0000256" key="1">
    <source>
        <dbReference type="ARBA" id="ARBA00003777"/>
    </source>
</evidence>
<dbReference type="GO" id="GO:0071013">
    <property type="term" value="C:catalytic step 2 spliceosome"/>
    <property type="evidence" value="ECO:0007669"/>
    <property type="project" value="TreeGrafter"/>
</dbReference>
<keyword evidence="8 9" id="KW-0539">Nucleus</keyword>
<dbReference type="GO" id="GO:0000398">
    <property type="term" value="P:mRNA splicing, via spliceosome"/>
    <property type="evidence" value="ECO:0007669"/>
    <property type="project" value="UniProtKB-UniRule"/>
</dbReference>
<dbReference type="GO" id="GO:0000974">
    <property type="term" value="C:Prp19 complex"/>
    <property type="evidence" value="ECO:0007669"/>
    <property type="project" value="TreeGrafter"/>
</dbReference>
<comment type="subcellular location">
    <subcellularLocation>
        <location evidence="2 9">Nucleus</location>
    </subcellularLocation>
</comment>
<keyword evidence="6 9" id="KW-0747">Spliceosome</keyword>
<evidence type="ECO:0000256" key="11">
    <source>
        <dbReference type="SAM" id="MobiDB-lite"/>
    </source>
</evidence>
<gene>
    <name evidence="12" type="ORF">I316_02095</name>
</gene>
<organism evidence="12 13">
    <name type="scientific">Kwoniella heveanensis BCC8398</name>
    <dbReference type="NCBI Taxonomy" id="1296120"/>
    <lineage>
        <taxon>Eukaryota</taxon>
        <taxon>Fungi</taxon>
        <taxon>Dikarya</taxon>
        <taxon>Basidiomycota</taxon>
        <taxon>Agaricomycotina</taxon>
        <taxon>Tremellomycetes</taxon>
        <taxon>Tremellales</taxon>
        <taxon>Cryptococcaceae</taxon>
        <taxon>Kwoniella</taxon>
    </lineage>
</organism>
<dbReference type="EMBL" id="KI669496">
    <property type="protein sequence ID" value="OCF36222.1"/>
    <property type="molecule type" value="Genomic_DNA"/>
</dbReference>
<name>A0A1B9GYZ0_9TREE</name>
<accession>A0A1B9GYZ0</accession>
<keyword evidence="10" id="KW-0175">Coiled coil</keyword>
<comment type="similarity">
    <text evidence="3 9">Belongs to the SYF2 family.</text>
</comment>
<evidence type="ECO:0000313" key="13">
    <source>
        <dbReference type="Proteomes" id="UP000092666"/>
    </source>
</evidence>
<dbReference type="OrthoDB" id="199717at2759"/>
<keyword evidence="5 9" id="KW-0507">mRNA processing</keyword>
<comment type="subunit">
    <text evidence="9">May be part of a spliceosome complex.</text>
</comment>